<dbReference type="InterPro" id="IPR008561">
    <property type="entry name" value="Ac76_baculovir"/>
</dbReference>
<keyword evidence="1" id="KW-0812">Transmembrane</keyword>
<evidence type="ECO:0000313" key="2">
    <source>
        <dbReference type="EMBL" id="AIU41304.1"/>
    </source>
</evidence>
<accession>A0A097P927</accession>
<dbReference type="GeneID" id="26382520"/>
<dbReference type="OrthoDB" id="24277at10239"/>
<dbReference type="RefSeq" id="YP_009186756.1">
    <property type="nucleotide sequence ID" value="NC_028636.1"/>
</dbReference>
<keyword evidence="1" id="KW-1133">Transmembrane helix</keyword>
<feature type="transmembrane region" description="Helical" evidence="1">
    <location>
        <begin position="26"/>
        <end position="46"/>
    </location>
</feature>
<dbReference type="KEGG" id="vg:26382520"/>
<organism evidence="2 3">
    <name type="scientific">Sucra jujuba nucleopolyhedrovirus</name>
    <dbReference type="NCBI Taxonomy" id="1563660"/>
    <lineage>
        <taxon>Viruses</taxon>
        <taxon>Viruses incertae sedis</taxon>
        <taxon>Naldaviricetes</taxon>
        <taxon>Lefavirales</taxon>
        <taxon>Baculoviridae</taxon>
        <taxon>Alphabaculovirus</taxon>
        <taxon>Alphabaculovirus sujujubae</taxon>
    </lineage>
</organism>
<protein>
    <submittedName>
        <fullName evidence="2">Ac76</fullName>
    </submittedName>
</protein>
<sequence>MFIFTTFFVLILLGFIFDKNEMFSSFLMALMLLVMAFILMIQVYYVKPQSTPNDLPSGKAKSIKKKRDLERAFDAILNKNTSSTD</sequence>
<dbReference type="Pfam" id="PF05814">
    <property type="entry name" value="Ac76"/>
    <property type="match status" value="1"/>
</dbReference>
<evidence type="ECO:0000313" key="3">
    <source>
        <dbReference type="Proteomes" id="UP000201917"/>
    </source>
</evidence>
<evidence type="ECO:0000256" key="1">
    <source>
        <dbReference type="SAM" id="Phobius"/>
    </source>
</evidence>
<dbReference type="EMBL" id="KJ676450">
    <property type="protein sequence ID" value="AIU41304.1"/>
    <property type="molecule type" value="Genomic_DNA"/>
</dbReference>
<reference evidence="2 3" key="1">
    <citation type="journal article" date="2014" name="PLoS ONE">
        <title>Genomic Sequencing and Analysis of Sucra jujuba Nucleopolyhedrovirus.</title>
        <authorList>
            <person name="Liu X."/>
            <person name="Yin F."/>
            <person name="Zhu Z."/>
            <person name="Hou D."/>
            <person name="Wang J."/>
            <person name="Zhang L."/>
            <person name="Wang M."/>
            <person name="Wang H."/>
            <person name="Hu Z."/>
            <person name="Deng F."/>
        </authorList>
    </citation>
    <scope>NUCLEOTIDE SEQUENCE [LARGE SCALE GENOMIC DNA]</scope>
    <source>
        <strain evidence="2">473</strain>
    </source>
</reference>
<keyword evidence="1" id="KW-0472">Membrane</keyword>
<dbReference type="Proteomes" id="UP000201917">
    <property type="component" value="Segment"/>
</dbReference>
<proteinExistence type="predicted"/>
<name>A0A097P927_9ABAC</name>
<keyword evidence="3" id="KW-1185">Reference proteome</keyword>